<comment type="similarity">
    <text evidence="7">Belongs to the binding-protein-dependent transport system permease family.</text>
</comment>
<dbReference type="GO" id="GO:0071916">
    <property type="term" value="F:dipeptide transmembrane transporter activity"/>
    <property type="evidence" value="ECO:0007669"/>
    <property type="project" value="TreeGrafter"/>
</dbReference>
<dbReference type="SUPFAM" id="SSF161098">
    <property type="entry name" value="MetI-like"/>
    <property type="match status" value="1"/>
</dbReference>
<organism evidence="9 10">
    <name type="scientific">Bifidobacterium aquikefiri</name>
    <dbReference type="NCBI Taxonomy" id="1653207"/>
    <lineage>
        <taxon>Bacteria</taxon>
        <taxon>Bacillati</taxon>
        <taxon>Actinomycetota</taxon>
        <taxon>Actinomycetes</taxon>
        <taxon>Bifidobacteriales</taxon>
        <taxon>Bifidobacteriaceae</taxon>
        <taxon>Bifidobacterium</taxon>
    </lineage>
</organism>
<evidence type="ECO:0000313" key="9">
    <source>
        <dbReference type="EMBL" id="OZG65818.1"/>
    </source>
</evidence>
<dbReference type="InterPro" id="IPR035906">
    <property type="entry name" value="MetI-like_sf"/>
</dbReference>
<protein>
    <submittedName>
        <fullName evidence="9">Peptide ABC transporter</fullName>
    </submittedName>
</protein>
<dbReference type="EMBL" id="MWXA01000007">
    <property type="protein sequence ID" value="OZG65818.1"/>
    <property type="molecule type" value="Genomic_DNA"/>
</dbReference>
<feature type="transmembrane region" description="Helical" evidence="7">
    <location>
        <begin position="235"/>
        <end position="261"/>
    </location>
</feature>
<feature type="transmembrane region" description="Helical" evidence="7">
    <location>
        <begin position="177"/>
        <end position="197"/>
    </location>
</feature>
<proteinExistence type="inferred from homology"/>
<dbReference type="InterPro" id="IPR000515">
    <property type="entry name" value="MetI-like"/>
</dbReference>
<dbReference type="RefSeq" id="WP_094694494.1">
    <property type="nucleotide sequence ID" value="NZ_JBDNKC010000008.1"/>
</dbReference>
<keyword evidence="5 7" id="KW-1133">Transmembrane helix</keyword>
<dbReference type="Proteomes" id="UP000216451">
    <property type="component" value="Unassembled WGS sequence"/>
</dbReference>
<dbReference type="Pfam" id="PF00528">
    <property type="entry name" value="BPD_transp_1"/>
    <property type="match status" value="1"/>
</dbReference>
<dbReference type="InterPro" id="IPR045621">
    <property type="entry name" value="BPD_transp_1_N"/>
</dbReference>
<keyword evidence="6 7" id="KW-0472">Membrane</keyword>
<evidence type="ECO:0000256" key="3">
    <source>
        <dbReference type="ARBA" id="ARBA00022475"/>
    </source>
</evidence>
<keyword evidence="2 7" id="KW-0813">Transport</keyword>
<dbReference type="PROSITE" id="PS50928">
    <property type="entry name" value="ABC_TM1"/>
    <property type="match status" value="1"/>
</dbReference>
<gene>
    <name evidence="9" type="ORF">BAQU_1556</name>
</gene>
<feature type="transmembrane region" description="Helical" evidence="7">
    <location>
        <begin position="141"/>
        <end position="162"/>
    </location>
</feature>
<evidence type="ECO:0000313" key="10">
    <source>
        <dbReference type="Proteomes" id="UP000216451"/>
    </source>
</evidence>
<dbReference type="GeneID" id="98296220"/>
<sequence length="317" mass="34237">MLKYMVTRLWQSAIAIVVSSILVFLVARMLPGDPALALAGEEATPERLAAARAQMGLDQPLWIQYVRFIGRCLHGNFGVSLRTGSSVNGMLATTIPVTLELSFMAIVLAVVFGILLGVIAQRYDAHWPSWIVDGISVAGLSIPNFWLGMLAIQVLCVSLRLFPASGYVSPFVNVGQSIYHLILPASVLAFQLVAAIARQMKTSMKKTMASDYITTARAKSISPARILFSYGIRNSLGVVVTIVGLQLGSLLAGAVVTESIFGLPGFGKMILDSVFSRDYPVIQIVVLIITVAYILINFVVDVLYSYLDPRIAVGGQQ</sequence>
<dbReference type="Gene3D" id="1.10.3720.10">
    <property type="entry name" value="MetI-like"/>
    <property type="match status" value="1"/>
</dbReference>
<dbReference type="GO" id="GO:0005886">
    <property type="term" value="C:plasma membrane"/>
    <property type="evidence" value="ECO:0007669"/>
    <property type="project" value="UniProtKB-SubCell"/>
</dbReference>
<dbReference type="OrthoDB" id="4695618at2"/>
<evidence type="ECO:0000256" key="5">
    <source>
        <dbReference type="ARBA" id="ARBA00022989"/>
    </source>
</evidence>
<comment type="caution">
    <text evidence="9">The sequence shown here is derived from an EMBL/GenBank/DDBJ whole genome shotgun (WGS) entry which is preliminary data.</text>
</comment>
<accession>A0A261G352</accession>
<feature type="domain" description="ABC transmembrane type-1" evidence="8">
    <location>
        <begin position="95"/>
        <end position="300"/>
    </location>
</feature>
<evidence type="ECO:0000256" key="6">
    <source>
        <dbReference type="ARBA" id="ARBA00023136"/>
    </source>
</evidence>
<dbReference type="PANTHER" id="PTHR43163">
    <property type="entry name" value="DIPEPTIDE TRANSPORT SYSTEM PERMEASE PROTEIN DPPB-RELATED"/>
    <property type="match status" value="1"/>
</dbReference>
<dbReference type="CDD" id="cd06261">
    <property type="entry name" value="TM_PBP2"/>
    <property type="match status" value="1"/>
</dbReference>
<evidence type="ECO:0000256" key="4">
    <source>
        <dbReference type="ARBA" id="ARBA00022692"/>
    </source>
</evidence>
<keyword evidence="10" id="KW-1185">Reference proteome</keyword>
<dbReference type="AlphaFoldDB" id="A0A261G352"/>
<feature type="transmembrane region" description="Helical" evidence="7">
    <location>
        <begin position="101"/>
        <end position="120"/>
    </location>
</feature>
<comment type="subcellular location">
    <subcellularLocation>
        <location evidence="1 7">Cell membrane</location>
        <topology evidence="1 7">Multi-pass membrane protein</topology>
    </subcellularLocation>
</comment>
<evidence type="ECO:0000256" key="1">
    <source>
        <dbReference type="ARBA" id="ARBA00004651"/>
    </source>
</evidence>
<keyword evidence="3" id="KW-1003">Cell membrane</keyword>
<dbReference type="Pfam" id="PF19300">
    <property type="entry name" value="BPD_transp_1_N"/>
    <property type="match status" value="1"/>
</dbReference>
<name>A0A261G352_9BIFI</name>
<evidence type="ECO:0000259" key="8">
    <source>
        <dbReference type="PROSITE" id="PS50928"/>
    </source>
</evidence>
<feature type="transmembrane region" description="Helical" evidence="7">
    <location>
        <begin position="281"/>
        <end position="307"/>
    </location>
</feature>
<dbReference type="PANTHER" id="PTHR43163:SF6">
    <property type="entry name" value="DIPEPTIDE TRANSPORT SYSTEM PERMEASE PROTEIN DPPB-RELATED"/>
    <property type="match status" value="1"/>
</dbReference>
<evidence type="ECO:0000256" key="7">
    <source>
        <dbReference type="RuleBase" id="RU363032"/>
    </source>
</evidence>
<reference evidence="9 10" key="1">
    <citation type="journal article" date="2017" name="BMC Genomics">
        <title>Comparative genomic and phylogenomic analyses of the Bifidobacteriaceae family.</title>
        <authorList>
            <person name="Lugli G.A."/>
            <person name="Milani C."/>
            <person name="Turroni F."/>
            <person name="Duranti S."/>
            <person name="Mancabelli L."/>
            <person name="Mangifesta M."/>
            <person name="Ferrario C."/>
            <person name="Modesto M."/>
            <person name="Mattarelli P."/>
            <person name="Jiri K."/>
            <person name="van Sinderen D."/>
            <person name="Ventura M."/>
        </authorList>
    </citation>
    <scope>NUCLEOTIDE SEQUENCE [LARGE SCALE GENOMIC DNA]</scope>
    <source>
        <strain evidence="9 10">LMG 28769</strain>
    </source>
</reference>
<feature type="transmembrane region" description="Helical" evidence="7">
    <location>
        <begin position="12"/>
        <end position="30"/>
    </location>
</feature>
<keyword evidence="4 7" id="KW-0812">Transmembrane</keyword>
<evidence type="ECO:0000256" key="2">
    <source>
        <dbReference type="ARBA" id="ARBA00022448"/>
    </source>
</evidence>